<reference evidence="3 4" key="1">
    <citation type="submission" date="2024-02" db="EMBL/GenBank/DDBJ databases">
        <title>Chromosome-scale genome assembly of the rough periwinkle Littorina saxatilis.</title>
        <authorList>
            <person name="De Jode A."/>
            <person name="Faria R."/>
            <person name="Formenti G."/>
            <person name="Sims Y."/>
            <person name="Smith T.P."/>
            <person name="Tracey A."/>
            <person name="Wood J.M.D."/>
            <person name="Zagrodzka Z.B."/>
            <person name="Johannesson K."/>
            <person name="Butlin R.K."/>
            <person name="Leder E.H."/>
        </authorList>
    </citation>
    <scope>NUCLEOTIDE SEQUENCE [LARGE SCALE GENOMIC DNA]</scope>
    <source>
        <strain evidence="3">Snail1</strain>
        <tissue evidence="3">Muscle</tissue>
    </source>
</reference>
<dbReference type="EMBL" id="JBAMIC010000002">
    <property type="protein sequence ID" value="KAK7112863.1"/>
    <property type="molecule type" value="Genomic_DNA"/>
</dbReference>
<dbReference type="Gene3D" id="1.20.5.170">
    <property type="match status" value="1"/>
</dbReference>
<feature type="compositionally biased region" description="Polar residues" evidence="1">
    <location>
        <begin position="185"/>
        <end position="196"/>
    </location>
</feature>
<dbReference type="Proteomes" id="UP001374579">
    <property type="component" value="Unassembled WGS sequence"/>
</dbReference>
<evidence type="ECO:0000259" key="2">
    <source>
        <dbReference type="PROSITE" id="PS50217"/>
    </source>
</evidence>
<proteinExistence type="predicted"/>
<evidence type="ECO:0000313" key="3">
    <source>
        <dbReference type="EMBL" id="KAK7112863.1"/>
    </source>
</evidence>
<feature type="compositionally biased region" description="Basic and acidic residues" evidence="1">
    <location>
        <begin position="132"/>
        <end position="141"/>
    </location>
</feature>
<dbReference type="InterPro" id="IPR004827">
    <property type="entry name" value="bZIP"/>
</dbReference>
<dbReference type="AlphaFoldDB" id="A0AAN9GL93"/>
<accession>A0AAN9GL93</accession>
<feature type="compositionally biased region" description="Polar residues" evidence="1">
    <location>
        <begin position="142"/>
        <end position="175"/>
    </location>
</feature>
<dbReference type="SUPFAM" id="SSF57959">
    <property type="entry name" value="Leucine zipper domain"/>
    <property type="match status" value="1"/>
</dbReference>
<feature type="compositionally biased region" description="Low complexity" evidence="1">
    <location>
        <begin position="79"/>
        <end position="93"/>
    </location>
</feature>
<evidence type="ECO:0000313" key="4">
    <source>
        <dbReference type="Proteomes" id="UP001374579"/>
    </source>
</evidence>
<feature type="region of interest" description="Disordered" evidence="1">
    <location>
        <begin position="79"/>
        <end position="210"/>
    </location>
</feature>
<comment type="caution">
    <text evidence="3">The sequence shown here is derived from an EMBL/GenBank/DDBJ whole genome shotgun (WGS) entry which is preliminary data.</text>
</comment>
<feature type="region of interest" description="Disordered" evidence="1">
    <location>
        <begin position="1"/>
        <end position="33"/>
    </location>
</feature>
<name>A0AAN9GL93_9CAEN</name>
<feature type="compositionally biased region" description="Polar residues" evidence="1">
    <location>
        <begin position="98"/>
        <end position="114"/>
    </location>
</feature>
<keyword evidence="4" id="KW-1185">Reference proteome</keyword>
<dbReference type="GO" id="GO:0003700">
    <property type="term" value="F:DNA-binding transcription factor activity"/>
    <property type="evidence" value="ECO:0007669"/>
    <property type="project" value="InterPro"/>
</dbReference>
<protein>
    <recommendedName>
        <fullName evidence="2">BZIP domain-containing protein</fullName>
    </recommendedName>
</protein>
<sequence>MTALSTMDKNERRRQRNREAAQKSYLKKKSENKELEKIAAEREEEQIKLHRQIFQLNTLLHAFVFVLTSVKCVVSHAAPSSAGTAGSSSPPASFRGRPTSSGAAQATPKSTQGHASMRKQKSKGIYPTPSQDRSRETHNEVPSEQQRATGSSPWLIQSKASRSSGPSQSQKTKNTGRAPPENHSKNAPCSASTHYDNTGKAGAMAPNQGNGFNLEIVQRSRQGVVTQPQSNDEDRVFTFTGDQQQGRMSNIRPDGLLAFPSSSAPSDRHWNTGDNISTLVPSGEEYMAVQQDTPSADSNTASPDVMDLLADMDLTSATGQLFGGYHPQDAFTAAEELITNASTMSSAAEVMPVTVNSSNLAAQAHETPMVIPHTRSEAPGPPVAAFQGASQSAMDFSTVTMADETVSTPCSDPATTGWKMEVEKKAMTVPPGTVTGQQSSPAHIFKKMEMSGDIAGAVLYQNCPTNLKPSAEPCSSEIGLDEDMLLEACGGNKLQELLDHMNVQELEIYLDEDYEMTADIHLSEETQLKAVPLEDNNNYCPGQFTITHPFPLQAELMKEVRHPNQRELITKSQMVNHLIYESAVVKGNSSMSNNGRQSTMGVVQVKNVPGKAEAMRGRDDVSLSQRLESPLTINVKLKNKYK</sequence>
<evidence type="ECO:0000256" key="1">
    <source>
        <dbReference type="SAM" id="MobiDB-lite"/>
    </source>
</evidence>
<dbReference type="InterPro" id="IPR046347">
    <property type="entry name" value="bZIP_sf"/>
</dbReference>
<organism evidence="3 4">
    <name type="scientific">Littorina saxatilis</name>
    <dbReference type="NCBI Taxonomy" id="31220"/>
    <lineage>
        <taxon>Eukaryota</taxon>
        <taxon>Metazoa</taxon>
        <taxon>Spiralia</taxon>
        <taxon>Lophotrochozoa</taxon>
        <taxon>Mollusca</taxon>
        <taxon>Gastropoda</taxon>
        <taxon>Caenogastropoda</taxon>
        <taxon>Littorinimorpha</taxon>
        <taxon>Littorinoidea</taxon>
        <taxon>Littorinidae</taxon>
        <taxon>Littorina</taxon>
    </lineage>
</organism>
<feature type="domain" description="BZIP" evidence="2">
    <location>
        <begin position="7"/>
        <end position="57"/>
    </location>
</feature>
<gene>
    <name evidence="3" type="ORF">V1264_012245</name>
</gene>
<dbReference type="SMART" id="SM00338">
    <property type="entry name" value="BRLZ"/>
    <property type="match status" value="1"/>
</dbReference>
<dbReference type="PROSITE" id="PS50217">
    <property type="entry name" value="BZIP"/>
    <property type="match status" value="1"/>
</dbReference>
<dbReference type="Pfam" id="PF07716">
    <property type="entry name" value="bZIP_2"/>
    <property type="match status" value="1"/>
</dbReference>